<dbReference type="EMBL" id="DTKQ01000017">
    <property type="protein sequence ID" value="HGZ78794.1"/>
    <property type="molecule type" value="Genomic_DNA"/>
</dbReference>
<dbReference type="InterPro" id="IPR050492">
    <property type="entry name" value="Bact_metal-bind_prot9"/>
</dbReference>
<accession>A0A832I7U8</accession>
<dbReference type="GO" id="GO:0046872">
    <property type="term" value="F:metal ion binding"/>
    <property type="evidence" value="ECO:0007669"/>
    <property type="project" value="InterPro"/>
</dbReference>
<dbReference type="Pfam" id="PF01297">
    <property type="entry name" value="ZnuA"/>
    <property type="match status" value="1"/>
</dbReference>
<dbReference type="Gene3D" id="3.40.50.1980">
    <property type="entry name" value="Nitrogenase molybdenum iron protein domain"/>
    <property type="match status" value="2"/>
</dbReference>
<gene>
    <name evidence="1" type="ORF">ENW55_02280</name>
</gene>
<dbReference type="AlphaFoldDB" id="A0A832I7U8"/>
<proteinExistence type="predicted"/>
<dbReference type="InterPro" id="IPR006127">
    <property type="entry name" value="ZnuA-like"/>
</dbReference>
<sequence length="271" mass="31112">MRWLSTMFLLFCSLALSITIAVSVRPLELIVRHILPEGHSVVCIMDKGTNPHLYQLKTSDLRILNEADVIVLVGLEEWAKKVVEMFTDKTMVFADGIFEKDFEQDEHLWLDPVNVLLFSHKLMLRFSQIEPASAERFERNWQDFSKRLLEKLWLWYERMRHLKGKTIVEAHPALTLFAERFSIGQIFGLESGHEQGITAKRLAELANLVKKGAVRHILIDEHVEGSAALNLAKQFDLEPIFVDLMGWEANDYLELVDSIVEKLASIAESAK</sequence>
<dbReference type="PANTHER" id="PTHR42953">
    <property type="entry name" value="HIGH-AFFINITY ZINC UPTAKE SYSTEM PROTEIN ZNUA-RELATED"/>
    <property type="match status" value="1"/>
</dbReference>
<evidence type="ECO:0000313" key="1">
    <source>
        <dbReference type="EMBL" id="HGZ78794.1"/>
    </source>
</evidence>
<reference evidence="1" key="1">
    <citation type="journal article" date="2020" name="mSystems">
        <title>Genome- and Community-Level Interaction Insights into Carbon Utilization and Element Cycling Functions of Hydrothermarchaeota in Hydrothermal Sediment.</title>
        <authorList>
            <person name="Zhou Z."/>
            <person name="Liu Y."/>
            <person name="Xu W."/>
            <person name="Pan J."/>
            <person name="Luo Z.H."/>
            <person name="Li M."/>
        </authorList>
    </citation>
    <scope>NUCLEOTIDE SEQUENCE [LARGE SCALE GENOMIC DNA]</scope>
    <source>
        <strain evidence="1">SpSt-86</strain>
    </source>
</reference>
<dbReference type="SUPFAM" id="SSF53807">
    <property type="entry name" value="Helical backbone' metal receptor"/>
    <property type="match status" value="1"/>
</dbReference>
<name>A0A832I7U8_9THEM</name>
<comment type="caution">
    <text evidence="1">The sequence shown here is derived from an EMBL/GenBank/DDBJ whole genome shotgun (WGS) entry which is preliminary data.</text>
</comment>
<dbReference type="GO" id="GO:0030001">
    <property type="term" value="P:metal ion transport"/>
    <property type="evidence" value="ECO:0007669"/>
    <property type="project" value="InterPro"/>
</dbReference>
<protein>
    <submittedName>
        <fullName evidence="1">Zinc ABC transporter substrate-binding protein</fullName>
    </submittedName>
</protein>
<organism evidence="1">
    <name type="scientific">Pseudothermotoga hypogea</name>
    <dbReference type="NCBI Taxonomy" id="57487"/>
    <lineage>
        <taxon>Bacteria</taxon>
        <taxon>Thermotogati</taxon>
        <taxon>Thermotogota</taxon>
        <taxon>Thermotogae</taxon>
        <taxon>Thermotogales</taxon>
        <taxon>Thermotogaceae</taxon>
        <taxon>Pseudothermotoga</taxon>
    </lineage>
</organism>